<dbReference type="Proteomes" id="UP000651852">
    <property type="component" value="Unassembled WGS sequence"/>
</dbReference>
<sequence length="186" mass="20542">MDSMVPSEANDFLRRLTGKQVIKLVRYSWWPGCEVAAQCGVEDQMAFSLTAGPLAIYFEGGEIIGLSSDPSLNSIIIWDEAARGESKVNNLLEDDDELFPIPESGKFSTVFWAQIVGCRLIGVTILKRTDMTAKEQQRPSEVGLRFNFSRGKSFVVSHGLHDNSDDFSVLEESQLAVVELVGTPII</sequence>
<protein>
    <submittedName>
        <fullName evidence="1">Uncharacterized protein</fullName>
    </submittedName>
</protein>
<keyword evidence="2" id="KW-1185">Reference proteome</keyword>
<proteinExistence type="predicted"/>
<evidence type="ECO:0000313" key="2">
    <source>
        <dbReference type="Proteomes" id="UP000651852"/>
    </source>
</evidence>
<name>A0ABR7AYM3_9PSED</name>
<dbReference type="EMBL" id="JACONW010000033">
    <property type="protein sequence ID" value="MBC3950009.1"/>
    <property type="molecule type" value="Genomic_DNA"/>
</dbReference>
<accession>A0ABR7AYM3</accession>
<dbReference type="RefSeq" id="WP_187521251.1">
    <property type="nucleotide sequence ID" value="NZ_JACONW010000033.1"/>
</dbReference>
<organism evidence="1 2">
    <name type="scientific">Pseudomonas folii</name>
    <dbReference type="NCBI Taxonomy" id="2762593"/>
    <lineage>
        <taxon>Bacteria</taxon>
        <taxon>Pseudomonadati</taxon>
        <taxon>Pseudomonadota</taxon>
        <taxon>Gammaproteobacteria</taxon>
        <taxon>Pseudomonadales</taxon>
        <taxon>Pseudomonadaceae</taxon>
        <taxon>Pseudomonas</taxon>
    </lineage>
</organism>
<comment type="caution">
    <text evidence="1">The sequence shown here is derived from an EMBL/GenBank/DDBJ whole genome shotgun (WGS) entry which is preliminary data.</text>
</comment>
<evidence type="ECO:0000313" key="1">
    <source>
        <dbReference type="EMBL" id="MBC3950009.1"/>
    </source>
</evidence>
<gene>
    <name evidence="1" type="ORF">H8S59_09525</name>
</gene>
<reference evidence="1 2" key="1">
    <citation type="submission" date="2020-08" db="EMBL/GenBank/DDBJ databases">
        <title>Putative novel bacterial strains isolated from necrotic wheat leaf tissues caused by Xanthomonas translucens.</title>
        <authorList>
            <person name="Tambong J.T."/>
        </authorList>
    </citation>
    <scope>NUCLEOTIDE SEQUENCE [LARGE SCALE GENOMIC DNA]</scope>
    <source>
        <strain evidence="1 2">DOAB 1069</strain>
    </source>
</reference>